<evidence type="ECO:0000256" key="7">
    <source>
        <dbReference type="ARBA" id="ARBA00022785"/>
    </source>
</evidence>
<evidence type="ECO:0000256" key="3">
    <source>
        <dbReference type="ARBA" id="ARBA00011245"/>
    </source>
</evidence>
<comment type="function">
    <text evidence="13">Transfers and isomerizes the ribose moiety from AdoMet to the 7-aminomethyl group of 7-deazaguanine (preQ1-tRNA) to give epoxyqueuosine (oQ-tRNA).</text>
</comment>
<dbReference type="STRING" id="1120918.SAMN05216249_101147"/>
<evidence type="ECO:0000256" key="4">
    <source>
        <dbReference type="ARBA" id="ARBA00022490"/>
    </source>
</evidence>
<dbReference type="SUPFAM" id="SSF111337">
    <property type="entry name" value="QueA-like"/>
    <property type="match status" value="1"/>
</dbReference>
<dbReference type="Gene3D" id="3.40.1780.10">
    <property type="entry name" value="QueA-like"/>
    <property type="match status" value="1"/>
</dbReference>
<dbReference type="GO" id="GO:0008616">
    <property type="term" value="P:tRNA queuosine(34) biosynthetic process"/>
    <property type="evidence" value="ECO:0007669"/>
    <property type="project" value="UniProtKB-UniRule"/>
</dbReference>
<evidence type="ECO:0000256" key="11">
    <source>
        <dbReference type="ARBA" id="ARBA00069325"/>
    </source>
</evidence>
<evidence type="ECO:0000256" key="9">
    <source>
        <dbReference type="ARBA" id="ARBA00061210"/>
    </source>
</evidence>
<keyword evidence="4 13" id="KW-0963">Cytoplasm</keyword>
<proteinExistence type="inferred from homology"/>
<evidence type="ECO:0000256" key="6">
    <source>
        <dbReference type="ARBA" id="ARBA00022691"/>
    </source>
</evidence>
<dbReference type="NCBIfam" id="TIGR00113">
    <property type="entry name" value="queA"/>
    <property type="match status" value="1"/>
</dbReference>
<name>A0A1I0V3S4_9FIRM</name>
<dbReference type="Gene3D" id="2.40.10.240">
    <property type="entry name" value="QueA-like"/>
    <property type="match status" value="1"/>
</dbReference>
<dbReference type="FunFam" id="2.40.10.240:FF:000002">
    <property type="entry name" value="S-adenosylmethionine:tRNA ribosyltransferase-isomerase"/>
    <property type="match status" value="1"/>
</dbReference>
<keyword evidence="5 13" id="KW-0808">Transferase</keyword>
<keyword evidence="14" id="KW-0413">Isomerase</keyword>
<evidence type="ECO:0000256" key="10">
    <source>
        <dbReference type="ARBA" id="ARBA00066503"/>
    </source>
</evidence>
<comment type="catalytic activity">
    <reaction evidence="8 13">
        <text>7-aminomethyl-7-carbaguanosine(34) in tRNA + S-adenosyl-L-methionine = epoxyqueuosine(34) in tRNA + adenine + L-methionine + 2 H(+)</text>
        <dbReference type="Rhea" id="RHEA:32155"/>
        <dbReference type="Rhea" id="RHEA-COMP:10342"/>
        <dbReference type="Rhea" id="RHEA-COMP:18582"/>
        <dbReference type="ChEBI" id="CHEBI:15378"/>
        <dbReference type="ChEBI" id="CHEBI:16708"/>
        <dbReference type="ChEBI" id="CHEBI:57844"/>
        <dbReference type="ChEBI" id="CHEBI:59789"/>
        <dbReference type="ChEBI" id="CHEBI:82833"/>
        <dbReference type="ChEBI" id="CHEBI:194443"/>
        <dbReference type="EC" id="2.4.99.17"/>
    </reaction>
</comment>
<dbReference type="PANTHER" id="PTHR30307">
    <property type="entry name" value="S-ADENOSYLMETHIONINE:TRNA RIBOSYLTRANSFERASE-ISOMERASE"/>
    <property type="match status" value="1"/>
</dbReference>
<gene>
    <name evidence="13" type="primary">queA</name>
    <name evidence="14" type="ORF">SAMN05216249_101147</name>
</gene>
<reference evidence="14 15" key="1">
    <citation type="submission" date="2016-10" db="EMBL/GenBank/DDBJ databases">
        <authorList>
            <person name="de Groot N.N."/>
        </authorList>
    </citation>
    <scope>NUCLEOTIDE SEQUENCE [LARGE SCALE GENOMIC DNA]</scope>
    <source>
        <strain evidence="14 15">DSM 5522</strain>
    </source>
</reference>
<dbReference type="InterPro" id="IPR003699">
    <property type="entry name" value="QueA"/>
</dbReference>
<dbReference type="NCBIfam" id="NF001140">
    <property type="entry name" value="PRK00147.1"/>
    <property type="match status" value="1"/>
</dbReference>
<evidence type="ECO:0000313" key="14">
    <source>
        <dbReference type="EMBL" id="SFA70989.1"/>
    </source>
</evidence>
<dbReference type="EMBL" id="FOJY01000001">
    <property type="protein sequence ID" value="SFA70989.1"/>
    <property type="molecule type" value="Genomic_DNA"/>
</dbReference>
<dbReference type="EC" id="2.4.99.17" evidence="10 13"/>
<dbReference type="RefSeq" id="WP_092869954.1">
    <property type="nucleotide sequence ID" value="NZ_FOJY01000001.1"/>
</dbReference>
<evidence type="ECO:0000256" key="13">
    <source>
        <dbReference type="HAMAP-Rule" id="MF_00113"/>
    </source>
</evidence>
<dbReference type="InterPro" id="IPR036100">
    <property type="entry name" value="QueA_sf"/>
</dbReference>
<keyword evidence="15" id="KW-1185">Reference proteome</keyword>
<dbReference type="GO" id="GO:0051075">
    <property type="term" value="F:S-adenosylmethionine:tRNA ribosyltransferase-isomerase activity"/>
    <property type="evidence" value="ECO:0007669"/>
    <property type="project" value="UniProtKB-EC"/>
</dbReference>
<dbReference type="InterPro" id="IPR042118">
    <property type="entry name" value="QueA_dom1"/>
</dbReference>
<dbReference type="UniPathway" id="UPA00392"/>
<keyword evidence="7 13" id="KW-0671">Queuosine biosynthesis</keyword>
<dbReference type="GO" id="GO:0005737">
    <property type="term" value="C:cytoplasm"/>
    <property type="evidence" value="ECO:0007669"/>
    <property type="project" value="UniProtKB-SubCell"/>
</dbReference>
<evidence type="ECO:0000256" key="8">
    <source>
        <dbReference type="ARBA" id="ARBA00052751"/>
    </source>
</evidence>
<comment type="subunit">
    <text evidence="3 13">Monomer.</text>
</comment>
<evidence type="ECO:0000256" key="5">
    <source>
        <dbReference type="ARBA" id="ARBA00022679"/>
    </source>
</evidence>
<dbReference type="HAMAP" id="MF_00113">
    <property type="entry name" value="QueA"/>
    <property type="match status" value="1"/>
</dbReference>
<comment type="similarity">
    <text evidence="9 13">Belongs to the QueA family.</text>
</comment>
<comment type="pathway">
    <text evidence="2 13">tRNA modification; tRNA-queuosine biosynthesis.</text>
</comment>
<dbReference type="Pfam" id="PF02547">
    <property type="entry name" value="Queuosine_synth"/>
    <property type="match status" value="1"/>
</dbReference>
<keyword evidence="6 13" id="KW-0949">S-adenosyl-L-methionine</keyword>
<evidence type="ECO:0000256" key="1">
    <source>
        <dbReference type="ARBA" id="ARBA00004496"/>
    </source>
</evidence>
<accession>A0A1I0V3S4</accession>
<dbReference type="Proteomes" id="UP000198838">
    <property type="component" value="Unassembled WGS sequence"/>
</dbReference>
<dbReference type="AlphaFoldDB" id="A0A1I0V3S4"/>
<dbReference type="OrthoDB" id="9805933at2"/>
<evidence type="ECO:0000256" key="12">
    <source>
        <dbReference type="ARBA" id="ARBA00076160"/>
    </source>
</evidence>
<dbReference type="PANTHER" id="PTHR30307:SF0">
    <property type="entry name" value="S-ADENOSYLMETHIONINE:TRNA RIBOSYLTRANSFERASE-ISOMERASE"/>
    <property type="match status" value="1"/>
</dbReference>
<protein>
    <recommendedName>
        <fullName evidence="11 13">S-adenosylmethionine:tRNA ribosyltransferase-isomerase</fullName>
        <ecNumber evidence="10 13">2.4.99.17</ecNumber>
    </recommendedName>
    <alternativeName>
        <fullName evidence="12 13">Queuosine biosynthesis protein QueA</fullName>
    </alternativeName>
</protein>
<evidence type="ECO:0000256" key="2">
    <source>
        <dbReference type="ARBA" id="ARBA00004691"/>
    </source>
</evidence>
<dbReference type="FunFam" id="3.40.1780.10:FF:000001">
    <property type="entry name" value="S-adenosylmethionine:tRNA ribosyltransferase-isomerase"/>
    <property type="match status" value="1"/>
</dbReference>
<evidence type="ECO:0000313" key="15">
    <source>
        <dbReference type="Proteomes" id="UP000198838"/>
    </source>
</evidence>
<comment type="subcellular location">
    <subcellularLocation>
        <location evidence="1 13">Cytoplasm</location>
    </subcellularLocation>
</comment>
<dbReference type="InterPro" id="IPR042119">
    <property type="entry name" value="QueA_dom2"/>
</dbReference>
<sequence>MEVKDFDYELPEELIAQDPLEDRSSSRLMVLSKDNGEIAHRHFYDICNYLKAGDCLVINNTKVIPARIFGVKEGSGAHLEFLLLKRGENDCWETLVKPGKKAKIGTKIVFGDGSLKGEIVDIIEEGNRIIKFEYDGIFEEILDKLGQMPLPPYITHKLKDKNRYQTVYAKYDGSAAAPTAGLHFTKELIEKIKNMGVEVAEVTLHVGLGTFRPVKVDNVLEHHMHSEFYQINQSEADKINKAKRNGGRIIAVGTTSTRTLESAADENGFLTEKSGWTDIFIYPGYNFKIIDCLITNFHLPKSTLVMLVSALAGREQVLKAYGEAVKEKYRFFSFGDAMFITNDMSEKKLDN</sequence>
<organism evidence="14 15">
    <name type="scientific">Acetitomaculum ruminis DSM 5522</name>
    <dbReference type="NCBI Taxonomy" id="1120918"/>
    <lineage>
        <taxon>Bacteria</taxon>
        <taxon>Bacillati</taxon>
        <taxon>Bacillota</taxon>
        <taxon>Clostridia</taxon>
        <taxon>Lachnospirales</taxon>
        <taxon>Lachnospiraceae</taxon>
        <taxon>Acetitomaculum</taxon>
    </lineage>
</organism>